<sequence>MGTNYTVKINFDDGSNDYDFLLVQSENGSNLTGRKDTIIEGNRGDGAILIPGGKRAQTITVRGILAEDDYVAITALMNTMKSNITTDIATLTMKHDDGGEVIDWQYTVRRIGEIRFPENMRTSSQEYEVDFLVLQY</sequence>
<comment type="caution">
    <text evidence="1">The sequence shown here is derived from an EMBL/GenBank/DDBJ whole genome shotgun (WGS) entry which is preliminary data.</text>
</comment>
<protein>
    <submittedName>
        <fullName evidence="1">Uncharacterized protein</fullName>
    </submittedName>
</protein>
<name>A0A0F9FHK7_9ZZZZ</name>
<dbReference type="EMBL" id="LAZR01023603">
    <property type="protein sequence ID" value="KKL77946.1"/>
    <property type="molecule type" value="Genomic_DNA"/>
</dbReference>
<evidence type="ECO:0000313" key="1">
    <source>
        <dbReference type="EMBL" id="KKL77946.1"/>
    </source>
</evidence>
<proteinExistence type="predicted"/>
<accession>A0A0F9FHK7</accession>
<reference evidence="1" key="1">
    <citation type="journal article" date="2015" name="Nature">
        <title>Complex archaea that bridge the gap between prokaryotes and eukaryotes.</title>
        <authorList>
            <person name="Spang A."/>
            <person name="Saw J.H."/>
            <person name="Jorgensen S.L."/>
            <person name="Zaremba-Niedzwiedzka K."/>
            <person name="Martijn J."/>
            <person name="Lind A.E."/>
            <person name="van Eijk R."/>
            <person name="Schleper C."/>
            <person name="Guy L."/>
            <person name="Ettema T.J."/>
        </authorList>
    </citation>
    <scope>NUCLEOTIDE SEQUENCE</scope>
</reference>
<gene>
    <name evidence="1" type="ORF">LCGC14_2029790</name>
</gene>
<dbReference type="AlphaFoldDB" id="A0A0F9FHK7"/>
<organism evidence="1">
    <name type="scientific">marine sediment metagenome</name>
    <dbReference type="NCBI Taxonomy" id="412755"/>
    <lineage>
        <taxon>unclassified sequences</taxon>
        <taxon>metagenomes</taxon>
        <taxon>ecological metagenomes</taxon>
    </lineage>
</organism>